<keyword evidence="5" id="KW-1185">Reference proteome</keyword>
<dbReference type="PROSITE" id="PS51257">
    <property type="entry name" value="PROKAR_LIPOPROTEIN"/>
    <property type="match status" value="1"/>
</dbReference>
<feature type="chain" id="PRO_5045315365" description="VWFA domain-containing protein" evidence="2">
    <location>
        <begin position="26"/>
        <end position="470"/>
    </location>
</feature>
<reference evidence="5" key="1">
    <citation type="journal article" date="2019" name="Int. J. Syst. Evol. Microbiol.">
        <title>The Global Catalogue of Microorganisms (GCM) 10K type strain sequencing project: providing services to taxonomists for standard genome sequencing and annotation.</title>
        <authorList>
            <consortium name="The Broad Institute Genomics Platform"/>
            <consortium name="The Broad Institute Genome Sequencing Center for Infectious Disease"/>
            <person name="Wu L."/>
            <person name="Ma J."/>
        </authorList>
    </citation>
    <scope>NUCLEOTIDE SEQUENCE [LARGE SCALE GENOMIC DNA]</scope>
    <source>
        <strain evidence="5">CGMCC 1.15353</strain>
    </source>
</reference>
<feature type="signal peptide" evidence="2">
    <location>
        <begin position="1"/>
        <end position="25"/>
    </location>
</feature>
<dbReference type="Proteomes" id="UP000642571">
    <property type="component" value="Unassembled WGS sequence"/>
</dbReference>
<evidence type="ECO:0000256" key="1">
    <source>
        <dbReference type="SAM" id="MobiDB-lite"/>
    </source>
</evidence>
<organism evidence="4 5">
    <name type="scientific">Pontibacillus salipaludis</name>
    <dbReference type="NCBI Taxonomy" id="1697394"/>
    <lineage>
        <taxon>Bacteria</taxon>
        <taxon>Bacillati</taxon>
        <taxon>Bacillota</taxon>
        <taxon>Bacilli</taxon>
        <taxon>Bacillales</taxon>
        <taxon>Bacillaceae</taxon>
        <taxon>Pontibacillus</taxon>
    </lineage>
</organism>
<dbReference type="PROSITE" id="PS50234">
    <property type="entry name" value="VWFA"/>
    <property type="match status" value="1"/>
</dbReference>
<dbReference type="EMBL" id="BMIN01000014">
    <property type="protein sequence ID" value="GGD20258.1"/>
    <property type="molecule type" value="Genomic_DNA"/>
</dbReference>
<name>A0ABQ1Q9N9_9BACI</name>
<accession>A0ABQ1Q9N9</accession>
<evidence type="ECO:0000313" key="5">
    <source>
        <dbReference type="Proteomes" id="UP000642571"/>
    </source>
</evidence>
<dbReference type="SUPFAM" id="SSF53300">
    <property type="entry name" value="vWA-like"/>
    <property type="match status" value="1"/>
</dbReference>
<feature type="domain" description="VWFA" evidence="3">
    <location>
        <begin position="167"/>
        <end position="358"/>
    </location>
</feature>
<dbReference type="InterPro" id="IPR036465">
    <property type="entry name" value="vWFA_dom_sf"/>
</dbReference>
<dbReference type="Gene3D" id="3.40.50.410">
    <property type="entry name" value="von Willebrand factor, type A domain"/>
    <property type="match status" value="1"/>
</dbReference>
<comment type="caution">
    <text evidence="4">The sequence shown here is derived from an EMBL/GenBank/DDBJ whole genome shotgun (WGS) entry which is preliminary data.</text>
</comment>
<evidence type="ECO:0000259" key="3">
    <source>
        <dbReference type="PROSITE" id="PS50234"/>
    </source>
</evidence>
<feature type="compositionally biased region" description="Low complexity" evidence="1">
    <location>
        <begin position="24"/>
        <end position="34"/>
    </location>
</feature>
<dbReference type="InterPro" id="IPR002035">
    <property type="entry name" value="VWF_A"/>
</dbReference>
<sequence>MRKNVVVLVSIIAFLLAACSNNEQQSQNNQGQPEGNEEQKITTNNSNADEDNDEKVNKTSSGTSALADVPKLPATTSDLIHQEPGKYADQEPYADGVEEKVIEDLSKLDPLPQDADEKTKKLYFRYMYSLIAQDFEDPQNLINKWEYSASGNPDLPDSKYQFKDNYNVEVILDASGSMAAKVNGKTRMELAKQSIQNFLSDLPEEANISLRVYGHKGSGSDSDKELSCNSIEQVYSFDQYSKEKFSEALNQFEPKGWTPIADALKASQQSMSQFDPSASTNLIYLVSDGIETCDGNPAKIAKNFSESTTQPIINIIGFQADPKAQKQLKKVAQASNGMYSTVNNQKALEEEFDRAEEVLEAWEDWKEDAMSEAEYAETDNYFDILGFTNDWYYKHLDQSNKITAVMNLAEDAEILTYDQISEMEKWDSQISDLAEKSSKEIENQLENISAKKLDRFKKSIKEKFSEKTDK</sequence>
<dbReference type="RefSeq" id="WP_188655108.1">
    <property type="nucleotide sequence ID" value="NZ_BMIN01000014.1"/>
</dbReference>
<evidence type="ECO:0000313" key="4">
    <source>
        <dbReference type="EMBL" id="GGD20258.1"/>
    </source>
</evidence>
<feature type="region of interest" description="Disordered" evidence="1">
    <location>
        <begin position="24"/>
        <end position="71"/>
    </location>
</feature>
<dbReference type="Pfam" id="PF13519">
    <property type="entry name" value="VWA_2"/>
    <property type="match status" value="1"/>
</dbReference>
<protein>
    <recommendedName>
        <fullName evidence="3">VWFA domain-containing protein</fullName>
    </recommendedName>
</protein>
<proteinExistence type="predicted"/>
<evidence type="ECO:0000256" key="2">
    <source>
        <dbReference type="SAM" id="SignalP"/>
    </source>
</evidence>
<dbReference type="SMART" id="SM00327">
    <property type="entry name" value="VWA"/>
    <property type="match status" value="1"/>
</dbReference>
<gene>
    <name evidence="4" type="ORF">GCM10011389_29870</name>
</gene>
<keyword evidence="2" id="KW-0732">Signal</keyword>